<evidence type="ECO:0000313" key="3">
    <source>
        <dbReference type="Proteomes" id="UP000217199"/>
    </source>
</evidence>
<name>A0A286UJY5_9AGAM</name>
<gene>
    <name evidence="2" type="ORF">PNOK_0481200</name>
</gene>
<proteinExistence type="predicted"/>
<evidence type="ECO:0000313" key="2">
    <source>
        <dbReference type="EMBL" id="PAV19878.1"/>
    </source>
</evidence>
<feature type="compositionally biased region" description="Low complexity" evidence="1">
    <location>
        <begin position="372"/>
        <end position="386"/>
    </location>
</feature>
<dbReference type="EMBL" id="NBII01000004">
    <property type="protein sequence ID" value="PAV19878.1"/>
    <property type="molecule type" value="Genomic_DNA"/>
</dbReference>
<comment type="caution">
    <text evidence="2">The sequence shown here is derived from an EMBL/GenBank/DDBJ whole genome shotgun (WGS) entry which is preliminary data.</text>
</comment>
<feature type="compositionally biased region" description="Low complexity" evidence="1">
    <location>
        <begin position="397"/>
        <end position="408"/>
    </location>
</feature>
<protein>
    <submittedName>
        <fullName evidence="2">Uncharacterized protein</fullName>
    </submittedName>
</protein>
<dbReference type="OrthoDB" id="3252135at2759"/>
<accession>A0A286UJY5</accession>
<evidence type="ECO:0000256" key="1">
    <source>
        <dbReference type="SAM" id="MobiDB-lite"/>
    </source>
</evidence>
<keyword evidence="3" id="KW-1185">Reference proteome</keyword>
<sequence>MYRHPFASAVPPLAYDYSEDDSASSSNVKRKPPEQTVRPSTAIGSRRDTPAKVIMHKKSSPQFAQRPLQKMTMQDSNFTLVLNGQESSTGLPTYGRGATVDGMISLSNLGSITKVMAKIEGHMIIEDLGGSGTLQTTVLSENLVAWDAPNRLGGYSNEPHNTFGVYAPVPGHCPSSFTFKTTLPTHFKDAGGELSPLPPSYTETLPGVPGFRCEVKYTLSITVTRARDVRKAQWRKNTTFRTQFEYRPRTRPSQSPPFRANSSKNKSSPVTKFFATIESGDPFTEPVQSLLYLPNSQVTPICSPIPFYLKLSGPEAVIDVYTRPPLSSFLPRAKTDNLASIRGAIQQQFNAHFIPQSQKLARALTSGFGASQSSLTRMSSRSSSSSHGTHHYKLKSKSNSNSNSNSNNTQPYSSASVLLVRQVSVDNAAFADTALSLYQLDNESETENLLGDIEGHPRGHVHKSTVIGEGLMYTSHISRGSVTWAGEIRVNPRVKCCGFQTRNLVVRDMLIVSIREASSDSAPSHEFRQIIPVQLTTDACS</sequence>
<dbReference type="AlphaFoldDB" id="A0A286UJY5"/>
<dbReference type="Proteomes" id="UP000217199">
    <property type="component" value="Unassembled WGS sequence"/>
</dbReference>
<feature type="region of interest" description="Disordered" evidence="1">
    <location>
        <begin position="372"/>
        <end position="411"/>
    </location>
</feature>
<dbReference type="STRING" id="2282107.A0A286UJY5"/>
<feature type="region of interest" description="Disordered" evidence="1">
    <location>
        <begin position="240"/>
        <end position="267"/>
    </location>
</feature>
<reference evidence="2 3" key="1">
    <citation type="journal article" date="2017" name="Mol. Ecol.">
        <title>Comparative and population genomic landscape of Phellinus noxius: A hypervariable fungus causing root rot in trees.</title>
        <authorList>
            <person name="Chung C.L."/>
            <person name="Lee T.J."/>
            <person name="Akiba M."/>
            <person name="Lee H.H."/>
            <person name="Kuo T.H."/>
            <person name="Liu D."/>
            <person name="Ke H.M."/>
            <person name="Yokoi T."/>
            <person name="Roa M.B."/>
            <person name="Lu M.J."/>
            <person name="Chang Y.Y."/>
            <person name="Ann P.J."/>
            <person name="Tsai J.N."/>
            <person name="Chen C.Y."/>
            <person name="Tzean S.S."/>
            <person name="Ota Y."/>
            <person name="Hattori T."/>
            <person name="Sahashi N."/>
            <person name="Liou R.F."/>
            <person name="Kikuchi T."/>
            <person name="Tsai I.J."/>
        </authorList>
    </citation>
    <scope>NUCLEOTIDE SEQUENCE [LARGE SCALE GENOMIC DNA]</scope>
    <source>
        <strain evidence="2 3">FFPRI411160</strain>
    </source>
</reference>
<feature type="region of interest" description="Disordered" evidence="1">
    <location>
        <begin position="15"/>
        <end position="48"/>
    </location>
</feature>
<dbReference type="InParanoid" id="A0A286UJY5"/>
<organism evidence="2 3">
    <name type="scientific">Pyrrhoderma noxium</name>
    <dbReference type="NCBI Taxonomy" id="2282107"/>
    <lineage>
        <taxon>Eukaryota</taxon>
        <taxon>Fungi</taxon>
        <taxon>Dikarya</taxon>
        <taxon>Basidiomycota</taxon>
        <taxon>Agaricomycotina</taxon>
        <taxon>Agaricomycetes</taxon>
        <taxon>Hymenochaetales</taxon>
        <taxon>Hymenochaetaceae</taxon>
        <taxon>Pyrrhoderma</taxon>
    </lineage>
</organism>